<evidence type="ECO:0000313" key="2">
    <source>
        <dbReference type="EMBL" id="MRN51669.1"/>
    </source>
</evidence>
<comment type="caution">
    <text evidence="2">The sequence shown here is derived from an EMBL/GenBank/DDBJ whole genome shotgun (WGS) entry which is preliminary data.</text>
</comment>
<proteinExistence type="predicted"/>
<dbReference type="InterPro" id="IPR030389">
    <property type="entry name" value="G_FEOB_dom"/>
</dbReference>
<protein>
    <submittedName>
        <fullName evidence="2">Iron transporter FeoB</fullName>
    </submittedName>
</protein>
<sequence>MSQYTVAFAGNPNTGKSTLFNLLTGMRQHTGNWAGKTVISAEGEFTHKDHQYLAVDLPGTYSLYSNSADEEAARDYIIFEQPDVTLVVLDATSLERNLNLALQVLEITGRTVICINLIDEARRLGIDINLKKISKRLGVPVVAISARNKIGIEALLDQVELVATSVVTAPPLRITYNDEIERGIAELTPMVEQTIGSMYPARWIALRLLDGDDSLLTSLKANMNSKGKALPGTKEVLGHGVTACH</sequence>
<evidence type="ECO:0000313" key="3">
    <source>
        <dbReference type="Proteomes" id="UP000463051"/>
    </source>
</evidence>
<dbReference type="FunFam" id="3.40.50.300:FF:000969">
    <property type="entry name" value="Ferrous iron transporter B"/>
    <property type="match status" value="1"/>
</dbReference>
<accession>A0A7X2KZW3</accession>
<name>A0A7X2KZW3_9BACL</name>
<dbReference type="InterPro" id="IPR041069">
    <property type="entry name" value="FeoB_Cyto"/>
</dbReference>
<dbReference type="Gene3D" id="1.10.287.1770">
    <property type="match status" value="1"/>
</dbReference>
<feature type="domain" description="FeoB-type G" evidence="1">
    <location>
        <begin position="3"/>
        <end position="165"/>
    </location>
</feature>
<dbReference type="PROSITE" id="PS51711">
    <property type="entry name" value="G_FEOB"/>
    <property type="match status" value="1"/>
</dbReference>
<dbReference type="PANTHER" id="PTHR43185:SF1">
    <property type="entry name" value="FE(2+) TRANSPORTER FEOB"/>
    <property type="match status" value="1"/>
</dbReference>
<dbReference type="RefSeq" id="WP_154116416.1">
    <property type="nucleotide sequence ID" value="NZ_WJXB01000001.1"/>
</dbReference>
<organism evidence="2 3">
    <name type="scientific">Paenibacillus monticola</name>
    <dbReference type="NCBI Taxonomy" id="2666075"/>
    <lineage>
        <taxon>Bacteria</taxon>
        <taxon>Bacillati</taxon>
        <taxon>Bacillota</taxon>
        <taxon>Bacilli</taxon>
        <taxon>Bacillales</taxon>
        <taxon>Paenibacillaceae</taxon>
        <taxon>Paenibacillus</taxon>
    </lineage>
</organism>
<dbReference type="Pfam" id="PF02421">
    <property type="entry name" value="FeoB_N"/>
    <property type="match status" value="1"/>
</dbReference>
<dbReference type="GO" id="GO:0005886">
    <property type="term" value="C:plasma membrane"/>
    <property type="evidence" value="ECO:0007669"/>
    <property type="project" value="TreeGrafter"/>
</dbReference>
<dbReference type="GO" id="GO:0005525">
    <property type="term" value="F:GTP binding"/>
    <property type="evidence" value="ECO:0007669"/>
    <property type="project" value="InterPro"/>
</dbReference>
<dbReference type="PANTHER" id="PTHR43185">
    <property type="entry name" value="FERROUS IRON TRANSPORT PROTEIN B"/>
    <property type="match status" value="1"/>
</dbReference>
<dbReference type="InterPro" id="IPR050860">
    <property type="entry name" value="FeoB_GTPase"/>
</dbReference>
<dbReference type="Pfam" id="PF17910">
    <property type="entry name" value="FeoB_Cyto"/>
    <property type="match status" value="1"/>
</dbReference>
<gene>
    <name evidence="2" type="ORF">GJB61_01425</name>
</gene>
<dbReference type="Gene3D" id="3.40.50.300">
    <property type="entry name" value="P-loop containing nucleotide triphosphate hydrolases"/>
    <property type="match status" value="1"/>
</dbReference>
<dbReference type="GO" id="GO:0015093">
    <property type="term" value="F:ferrous iron transmembrane transporter activity"/>
    <property type="evidence" value="ECO:0007669"/>
    <property type="project" value="TreeGrafter"/>
</dbReference>
<dbReference type="EMBL" id="WJXB01000001">
    <property type="protein sequence ID" value="MRN51669.1"/>
    <property type="molecule type" value="Genomic_DNA"/>
</dbReference>
<evidence type="ECO:0000259" key="1">
    <source>
        <dbReference type="PROSITE" id="PS51711"/>
    </source>
</evidence>
<dbReference type="Proteomes" id="UP000463051">
    <property type="component" value="Unassembled WGS sequence"/>
</dbReference>
<dbReference type="AlphaFoldDB" id="A0A7X2KZW3"/>
<dbReference type="InterPro" id="IPR027417">
    <property type="entry name" value="P-loop_NTPase"/>
</dbReference>
<reference evidence="2 3" key="1">
    <citation type="submission" date="2019-11" db="EMBL/GenBank/DDBJ databases">
        <title>Paenibacillus monticola sp. nov., a novel PGPR strain isolated from mountain sample in China.</title>
        <authorList>
            <person name="Zhao Q."/>
            <person name="Li H.-P."/>
            <person name="Zhang J.-L."/>
        </authorList>
    </citation>
    <scope>NUCLEOTIDE SEQUENCE [LARGE SCALE GENOMIC DNA]</scope>
    <source>
        <strain evidence="2 3">LC-T2</strain>
    </source>
</reference>
<keyword evidence="3" id="KW-1185">Reference proteome</keyword>
<dbReference type="SUPFAM" id="SSF52540">
    <property type="entry name" value="P-loop containing nucleoside triphosphate hydrolases"/>
    <property type="match status" value="1"/>
</dbReference>
<dbReference type="CDD" id="cd01879">
    <property type="entry name" value="FeoB"/>
    <property type="match status" value="1"/>
</dbReference>